<dbReference type="EMBL" id="AFCV01000419">
    <property type="protein sequence ID" value="EHC93681.1"/>
    <property type="molecule type" value="Genomic_DNA"/>
</dbReference>
<evidence type="ECO:0000313" key="2">
    <source>
        <dbReference type="Proteomes" id="UP000003915"/>
    </source>
</evidence>
<dbReference type="Proteomes" id="UP000003915">
    <property type="component" value="Unassembled WGS sequence"/>
</dbReference>
<accession>A0A6C8H445</accession>
<comment type="caution">
    <text evidence="1">The sequence shown here is derived from an EMBL/GenBank/DDBJ whole genome shotgun (WGS) entry which is preliminary data.</text>
</comment>
<evidence type="ECO:0000313" key="1">
    <source>
        <dbReference type="EMBL" id="EHC93681.1"/>
    </source>
</evidence>
<sequence>MGLDFMRVSLAIIAAGGTPKINKWPAAATLSRRLSPRRWCVPICPGFASRKKLLHKNIRLFNPLRRVVV</sequence>
<organism evidence="1 2">
    <name type="scientific">Salmonella enterica subsp. enterica serovar Uganda str. R8-3404</name>
    <dbReference type="NCBI Taxonomy" id="913083"/>
    <lineage>
        <taxon>Bacteria</taxon>
        <taxon>Pseudomonadati</taxon>
        <taxon>Pseudomonadota</taxon>
        <taxon>Gammaproteobacteria</taxon>
        <taxon>Enterobacterales</taxon>
        <taxon>Enterobacteriaceae</taxon>
        <taxon>Salmonella</taxon>
    </lineage>
</organism>
<reference evidence="1 2" key="1">
    <citation type="journal article" date="2011" name="BMC Genomics">
        <title>Genome sequencing reveals diversification of virulence factor content and possible host adaptation in distinct subpopulations of Salmonella enterica.</title>
        <authorList>
            <person name="den Bakker H.C."/>
            <person name="Moreno Switt A.I."/>
            <person name="Govoni G."/>
            <person name="Cummings C.A."/>
            <person name="Ranieri M.L."/>
            <person name="Degoricija L."/>
            <person name="Hoelzer K."/>
            <person name="Rodriguez-Rivera L.D."/>
            <person name="Brown S."/>
            <person name="Bolchacova E."/>
            <person name="Furtado M.R."/>
            <person name="Wiedmann M."/>
        </authorList>
    </citation>
    <scope>NUCLEOTIDE SEQUENCE [LARGE SCALE GENOMIC DNA]</scope>
    <source>
        <strain evidence="1 2">R8-3404</strain>
    </source>
</reference>
<protein>
    <submittedName>
        <fullName evidence="1">Uncharacterized protein</fullName>
    </submittedName>
</protein>
<proteinExistence type="predicted"/>
<dbReference type="AlphaFoldDB" id="A0A6C8H445"/>
<gene>
    <name evidence="1" type="ORF">LTSEUGA_1554</name>
</gene>
<name>A0A6C8H445_SALET</name>